<name>A8F3C2_PSELT</name>
<proteinExistence type="inferred from homology"/>
<dbReference type="SUPFAM" id="SSF53448">
    <property type="entry name" value="Nucleotide-diphospho-sugar transferases"/>
    <property type="match status" value="1"/>
</dbReference>
<gene>
    <name evidence="7" type="ordered locus">Tlet_0084</name>
</gene>
<dbReference type="PANTHER" id="PTHR48090">
    <property type="entry name" value="UNDECAPRENYL-PHOSPHATE 4-DEOXY-4-FORMAMIDO-L-ARABINOSE TRANSFERASE-RELATED"/>
    <property type="match status" value="1"/>
</dbReference>
<reference evidence="7 8" key="2">
    <citation type="journal article" date="2009" name="Proc. Natl. Acad. Sci. U.S.A.">
        <title>On the chimeric nature, thermophilic origin, and phylogenetic placement of the Thermotogales.</title>
        <authorList>
            <person name="Zhaxybayeva O."/>
            <person name="Swithers K.S."/>
            <person name="Lapierre P."/>
            <person name="Fournier G.P."/>
            <person name="Bickhart D.M."/>
            <person name="DeBoy R.T."/>
            <person name="Nelson K.E."/>
            <person name="Nesbo C.L."/>
            <person name="Doolittle W.F."/>
            <person name="Gogarten J.P."/>
            <person name="Noll K.M."/>
        </authorList>
    </citation>
    <scope>NUCLEOTIDE SEQUENCE [LARGE SCALE GENOMIC DNA]</scope>
    <source>
        <strain evidence="8">ATCC BAA-301 / DSM 14385 / NBRC 107922 / TMO</strain>
    </source>
</reference>
<dbReference type="InterPro" id="IPR050256">
    <property type="entry name" value="Glycosyltransferase_2"/>
</dbReference>
<dbReference type="Proteomes" id="UP000002016">
    <property type="component" value="Chromosome"/>
</dbReference>
<dbReference type="EMBL" id="CP000812">
    <property type="protein sequence ID" value="ABV32656.1"/>
    <property type="molecule type" value="Genomic_DNA"/>
</dbReference>
<evidence type="ECO:0000256" key="3">
    <source>
        <dbReference type="ARBA" id="ARBA00022676"/>
    </source>
</evidence>
<evidence type="ECO:0000256" key="4">
    <source>
        <dbReference type="ARBA" id="ARBA00022679"/>
    </source>
</evidence>
<organism evidence="7 8">
    <name type="scientific">Pseudothermotoga lettingae (strain ATCC BAA-301 / DSM 14385 / NBRC 107922 / TMO)</name>
    <name type="common">Thermotoga lettingae</name>
    <dbReference type="NCBI Taxonomy" id="416591"/>
    <lineage>
        <taxon>Bacteria</taxon>
        <taxon>Thermotogati</taxon>
        <taxon>Thermotogota</taxon>
        <taxon>Thermotogae</taxon>
        <taxon>Thermotogales</taxon>
        <taxon>Thermotogaceae</taxon>
        <taxon>Pseudothermotoga</taxon>
    </lineage>
</organism>
<dbReference type="STRING" id="416591.Tlet_0084"/>
<dbReference type="HOGENOM" id="CLU_052035_0_0_0"/>
<dbReference type="Gene3D" id="3.90.550.10">
    <property type="entry name" value="Spore Coat Polysaccharide Biosynthesis Protein SpsA, Chain A"/>
    <property type="match status" value="1"/>
</dbReference>
<dbReference type="PANTHER" id="PTHR48090:SF10">
    <property type="entry name" value="GLUCOSYL-3-PHOSPHOGLYCERATE SYNTHASE"/>
    <property type="match status" value="1"/>
</dbReference>
<evidence type="ECO:0000259" key="6">
    <source>
        <dbReference type="Pfam" id="PF00535"/>
    </source>
</evidence>
<dbReference type="InterPro" id="IPR029044">
    <property type="entry name" value="Nucleotide-diphossugar_trans"/>
</dbReference>
<evidence type="ECO:0000256" key="2">
    <source>
        <dbReference type="ARBA" id="ARBA00006739"/>
    </source>
</evidence>
<dbReference type="OrthoDB" id="9759709at2"/>
<dbReference type="RefSeq" id="WP_012002137.1">
    <property type="nucleotide sequence ID" value="NC_009828.1"/>
</dbReference>
<dbReference type="InterPro" id="IPR001173">
    <property type="entry name" value="Glyco_trans_2-like"/>
</dbReference>
<dbReference type="GO" id="GO:0016757">
    <property type="term" value="F:glycosyltransferase activity"/>
    <property type="evidence" value="ECO:0007669"/>
    <property type="project" value="UniProtKB-KW"/>
</dbReference>
<dbReference type="KEGG" id="tle:Tlet_0084"/>
<evidence type="ECO:0000256" key="5">
    <source>
        <dbReference type="ARBA" id="ARBA00022842"/>
    </source>
</evidence>
<dbReference type="Pfam" id="PF00535">
    <property type="entry name" value="Glycos_transf_2"/>
    <property type="match status" value="1"/>
</dbReference>
<keyword evidence="5" id="KW-0460">Magnesium</keyword>
<accession>A8F3C2</accession>
<comment type="cofactor">
    <cofactor evidence="1">
        <name>Mg(2+)</name>
        <dbReference type="ChEBI" id="CHEBI:18420"/>
    </cofactor>
</comment>
<protein>
    <submittedName>
        <fullName evidence="7">Glycosyl transferase family 2</fullName>
    </submittedName>
</protein>
<sequence>MIVEYVNEVHDLKKYDVLVGIPSYNNAETIANVASVAAKGCLDLNLKALIVNSDGGSTDGTIDAFMNSDTFGVEKMSFKYRGIAGKGSAVRALLEAAHKVRAEVFIMLDSDLRSVQPWWIERLASPIIHGKTDYVAPFYLRHKYDGTITNNICYPLTSVLYGLKIRQPIGGDFGVGRRLIETYLSKPVDTWQTNVARFGIDIWMTTIAINESNKKPLQAALGAKVHDVKDPGKHLQNMFVQVVQTLFDLMLAYEDKWKNVNKVEKCYVYGEQPNQIVEKIVIDLPGLKEKARNFLKNRLEHISYLPWKIVDSVVNSGQIKVDDWVEIVYQVALHYKKTADEQAIVDLLPFYFARIASFVEETGGVDDCVAEEVIEKQLSVFLQLKPSFSKRWFG</sequence>
<evidence type="ECO:0000313" key="7">
    <source>
        <dbReference type="EMBL" id="ABV32656.1"/>
    </source>
</evidence>
<feature type="domain" description="Glycosyltransferase 2-like" evidence="6">
    <location>
        <begin position="19"/>
        <end position="148"/>
    </location>
</feature>
<dbReference type="AlphaFoldDB" id="A8F3C2"/>
<keyword evidence="4 7" id="KW-0808">Transferase</keyword>
<dbReference type="eggNOG" id="COG0463">
    <property type="taxonomic scope" value="Bacteria"/>
</dbReference>
<reference evidence="7 8" key="1">
    <citation type="submission" date="2007-08" db="EMBL/GenBank/DDBJ databases">
        <title>Complete sequence of Thermotoga lettingae TMO.</title>
        <authorList>
            <consortium name="US DOE Joint Genome Institute"/>
            <person name="Copeland A."/>
            <person name="Lucas S."/>
            <person name="Lapidus A."/>
            <person name="Barry K."/>
            <person name="Glavina del Rio T."/>
            <person name="Dalin E."/>
            <person name="Tice H."/>
            <person name="Pitluck S."/>
            <person name="Foster B."/>
            <person name="Bruce D."/>
            <person name="Schmutz J."/>
            <person name="Larimer F."/>
            <person name="Land M."/>
            <person name="Hauser L."/>
            <person name="Kyrpides N."/>
            <person name="Mikhailova N."/>
            <person name="Nelson K."/>
            <person name="Gogarten J.P."/>
            <person name="Noll K."/>
            <person name="Richardson P."/>
        </authorList>
    </citation>
    <scope>NUCLEOTIDE SEQUENCE [LARGE SCALE GENOMIC DNA]</scope>
    <source>
        <strain evidence="8">ATCC BAA-301 / DSM 14385 / NBRC 107922 / TMO</strain>
    </source>
</reference>
<evidence type="ECO:0000313" key="8">
    <source>
        <dbReference type="Proteomes" id="UP000002016"/>
    </source>
</evidence>
<evidence type="ECO:0000256" key="1">
    <source>
        <dbReference type="ARBA" id="ARBA00001946"/>
    </source>
</evidence>
<dbReference type="CAZy" id="GT81">
    <property type="family name" value="Glycosyltransferase Family 81"/>
</dbReference>
<keyword evidence="3" id="KW-0328">Glycosyltransferase</keyword>
<comment type="similarity">
    <text evidence="2">Belongs to the glycosyltransferase 2 family.</text>
</comment>
<keyword evidence="8" id="KW-1185">Reference proteome</keyword>